<evidence type="ECO:0000256" key="9">
    <source>
        <dbReference type="ARBA" id="ARBA00023172"/>
    </source>
</evidence>
<dbReference type="SUPFAM" id="SSF53300">
    <property type="entry name" value="vWA-like"/>
    <property type="match status" value="1"/>
</dbReference>
<dbReference type="Proteomes" id="UP000005237">
    <property type="component" value="Unassembled WGS sequence"/>
</dbReference>
<reference evidence="16" key="2">
    <citation type="submission" date="2022-06" db="UniProtKB">
        <authorList>
            <consortium name="EnsemblMetazoa"/>
        </authorList>
    </citation>
    <scope>IDENTIFICATION</scope>
    <source>
        <strain evidence="16">DF5081</strain>
    </source>
</reference>
<evidence type="ECO:0000256" key="1">
    <source>
        <dbReference type="ARBA" id="ARBA00004123"/>
    </source>
</evidence>
<dbReference type="FunFam" id="3.40.50.410:FF:000146">
    <property type="entry name" value="ATP-dependent DNA helicase II subunit 2"/>
    <property type="match status" value="1"/>
</dbReference>
<evidence type="ECO:0000256" key="10">
    <source>
        <dbReference type="ARBA" id="ARBA00023204"/>
    </source>
</evidence>
<evidence type="ECO:0000256" key="8">
    <source>
        <dbReference type="ARBA" id="ARBA00023125"/>
    </source>
</evidence>
<reference evidence="17" key="1">
    <citation type="submission" date="2010-08" db="EMBL/GenBank/DDBJ databases">
        <authorList>
            <consortium name="Caenorhabditis japonica Sequencing Consortium"/>
            <person name="Wilson R.K."/>
        </authorList>
    </citation>
    <scope>NUCLEOTIDE SEQUENCE [LARGE SCALE GENOMIC DNA]</scope>
    <source>
        <strain evidence="17">DF5081</strain>
    </source>
</reference>
<dbReference type="SMART" id="SM00559">
    <property type="entry name" value="Ku78"/>
    <property type="match status" value="1"/>
</dbReference>
<dbReference type="GO" id="GO:0042162">
    <property type="term" value="F:telomeric DNA binding"/>
    <property type="evidence" value="ECO:0007669"/>
    <property type="project" value="InterPro"/>
</dbReference>
<dbReference type="GO" id="GO:0003678">
    <property type="term" value="F:DNA helicase activity"/>
    <property type="evidence" value="ECO:0007669"/>
    <property type="project" value="UniProtKB-EC"/>
</dbReference>
<evidence type="ECO:0000256" key="13">
    <source>
        <dbReference type="SAM" id="Coils"/>
    </source>
</evidence>
<evidence type="ECO:0000256" key="14">
    <source>
        <dbReference type="SAM" id="MobiDB-lite"/>
    </source>
</evidence>
<comment type="catalytic activity">
    <reaction evidence="12">
        <text>ATP + H2O = ADP + phosphate + H(+)</text>
        <dbReference type="Rhea" id="RHEA:13065"/>
        <dbReference type="ChEBI" id="CHEBI:15377"/>
        <dbReference type="ChEBI" id="CHEBI:15378"/>
        <dbReference type="ChEBI" id="CHEBI:30616"/>
        <dbReference type="ChEBI" id="CHEBI:43474"/>
        <dbReference type="ChEBI" id="CHEBI:456216"/>
        <dbReference type="EC" id="3.6.4.12"/>
    </reaction>
</comment>
<dbReference type="GO" id="GO:0003690">
    <property type="term" value="F:double-stranded DNA binding"/>
    <property type="evidence" value="ECO:0007669"/>
    <property type="project" value="TreeGrafter"/>
</dbReference>
<dbReference type="GO" id="GO:0006303">
    <property type="term" value="P:double-strand break repair via nonhomologous end joining"/>
    <property type="evidence" value="ECO:0007669"/>
    <property type="project" value="InterPro"/>
</dbReference>
<evidence type="ECO:0000313" key="17">
    <source>
        <dbReference type="Proteomes" id="UP000005237"/>
    </source>
</evidence>
<dbReference type="Gene3D" id="1.25.40.240">
    <property type="entry name" value="Ku, C-terminal domain"/>
    <property type="match status" value="1"/>
</dbReference>
<dbReference type="Gene3D" id="2.40.290.10">
    <property type="match status" value="1"/>
</dbReference>
<dbReference type="InterPro" id="IPR006164">
    <property type="entry name" value="DNA_bd_Ku70/Ku80"/>
</dbReference>
<keyword evidence="10 12" id="KW-0234">DNA repair</keyword>
<dbReference type="InterPro" id="IPR005161">
    <property type="entry name" value="Ku_N"/>
</dbReference>
<dbReference type="PIRSF" id="PIRSF016570">
    <property type="entry name" value="Ku80"/>
    <property type="match status" value="1"/>
</dbReference>
<evidence type="ECO:0000256" key="12">
    <source>
        <dbReference type="PIRNR" id="PIRNR016570"/>
    </source>
</evidence>
<evidence type="ECO:0000256" key="7">
    <source>
        <dbReference type="ARBA" id="ARBA00022840"/>
    </source>
</evidence>
<name>A0A8R1HZB4_CAEJA</name>
<dbReference type="GO" id="GO:0000723">
    <property type="term" value="P:telomere maintenance"/>
    <property type="evidence" value="ECO:0007669"/>
    <property type="project" value="InterPro"/>
</dbReference>
<feature type="domain" description="Ku" evidence="15">
    <location>
        <begin position="280"/>
        <end position="428"/>
    </location>
</feature>
<evidence type="ECO:0000256" key="6">
    <source>
        <dbReference type="ARBA" id="ARBA00022806"/>
    </source>
</evidence>
<keyword evidence="4 12" id="KW-0227">DNA damage</keyword>
<organism evidence="16 17">
    <name type="scientific">Caenorhabditis japonica</name>
    <dbReference type="NCBI Taxonomy" id="281687"/>
    <lineage>
        <taxon>Eukaryota</taxon>
        <taxon>Metazoa</taxon>
        <taxon>Ecdysozoa</taxon>
        <taxon>Nematoda</taxon>
        <taxon>Chromadorea</taxon>
        <taxon>Rhabditida</taxon>
        <taxon>Rhabditina</taxon>
        <taxon>Rhabditomorpha</taxon>
        <taxon>Rhabditoidea</taxon>
        <taxon>Rhabditidae</taxon>
        <taxon>Peloderinae</taxon>
        <taxon>Caenorhabditis</taxon>
    </lineage>
</organism>
<dbReference type="PANTHER" id="PTHR12604">
    <property type="entry name" value="KU AUTOANTIGEN DNA HELICASE"/>
    <property type="match status" value="1"/>
</dbReference>
<evidence type="ECO:0000256" key="3">
    <source>
        <dbReference type="ARBA" id="ARBA00022741"/>
    </source>
</evidence>
<protein>
    <recommendedName>
        <fullName evidence="12">ATP-dependent DNA helicase II subunit 2</fullName>
        <ecNumber evidence="12">3.6.4.12</ecNumber>
    </recommendedName>
</protein>
<keyword evidence="7 12" id="KW-0067">ATP-binding</keyword>
<dbReference type="GO" id="GO:0006310">
    <property type="term" value="P:DNA recombination"/>
    <property type="evidence" value="ECO:0007669"/>
    <property type="project" value="UniProtKB-KW"/>
</dbReference>
<keyword evidence="9 12" id="KW-0233">DNA recombination</keyword>
<dbReference type="EC" id="3.6.4.12" evidence="12"/>
<dbReference type="InterPro" id="IPR014893">
    <property type="entry name" value="Ku_PK_bind"/>
</dbReference>
<feature type="coiled-coil region" evidence="13">
    <location>
        <begin position="536"/>
        <end position="563"/>
    </location>
</feature>
<keyword evidence="6 12" id="KW-0347">Helicase</keyword>
<evidence type="ECO:0000256" key="2">
    <source>
        <dbReference type="ARBA" id="ARBA00007726"/>
    </source>
</evidence>
<evidence type="ECO:0000256" key="11">
    <source>
        <dbReference type="ARBA" id="ARBA00023242"/>
    </source>
</evidence>
<dbReference type="PANTHER" id="PTHR12604:SF4">
    <property type="entry name" value="X-RAY REPAIR CROSS-COMPLEMENTING PROTEIN 5"/>
    <property type="match status" value="1"/>
</dbReference>
<evidence type="ECO:0000256" key="4">
    <source>
        <dbReference type="ARBA" id="ARBA00022763"/>
    </source>
</evidence>
<dbReference type="Gene3D" id="1.10.1600.10">
    <property type="match status" value="1"/>
</dbReference>
<dbReference type="Pfam" id="PF08785">
    <property type="entry name" value="Ku_PK_bind"/>
    <property type="match status" value="1"/>
</dbReference>
<dbReference type="GO" id="GO:0016787">
    <property type="term" value="F:hydrolase activity"/>
    <property type="evidence" value="ECO:0007669"/>
    <property type="project" value="UniProtKB-KW"/>
</dbReference>
<dbReference type="SUPFAM" id="SSF101420">
    <property type="entry name" value="C-terminal domain of Ku80"/>
    <property type="match status" value="1"/>
</dbReference>
<dbReference type="InterPro" id="IPR024193">
    <property type="entry name" value="Ku80"/>
</dbReference>
<keyword evidence="3 12" id="KW-0547">Nucleotide-binding</keyword>
<feature type="region of interest" description="Disordered" evidence="14">
    <location>
        <begin position="669"/>
        <end position="688"/>
    </location>
</feature>
<dbReference type="SUPFAM" id="SSF100939">
    <property type="entry name" value="SPOC domain-like"/>
    <property type="match status" value="1"/>
</dbReference>
<comment type="similarity">
    <text evidence="2 12">Belongs to the ku80 family.</text>
</comment>
<keyword evidence="5 12" id="KW-0378">Hydrolase</keyword>
<dbReference type="Pfam" id="PF02735">
    <property type="entry name" value="Ku"/>
    <property type="match status" value="1"/>
</dbReference>
<keyword evidence="11 12" id="KW-0539">Nucleus</keyword>
<accession>A0A8R1HZB4</accession>
<dbReference type="Pfam" id="PF03731">
    <property type="entry name" value="Ku_N"/>
    <property type="match status" value="1"/>
</dbReference>
<sequence>MPPKKSPGITAVLIDAGPNMAEKDEESGKSFFEQAINTADWIVSRKLFSEDPENFAIIAYNSDPDENIIKLDGEKFKGVKIHSEEFEPACFDHLRFITKELELNTGNFVENCFFKGVLASVSLLKSVLKSSPNPSGITLIVLTNGKNENLRQENYDLLVDAITEVNTDLMVIGIPENNEYPAFRICEFVEAVEGRSYTFENVSRMLSNYQARQKSERKFNKMWDIAPGIRLPVTIALKSEKSSALLKFKNVDLEGDEMVRIEQMHVESSTDEDVKPNNAKVVEKDAKVMHGYNFGKSLIMMDPEYLIEKYNNHNFNEGQTGGVLKLIQFTKRANILDSYLLDASAKTVLPSVNTSPRVIGATISLIEAMMSLRVAAICRFTFHAKSHVQLVALLPHKDEETRVLYLRSVKLPFSDDMRTLKFPKFSFEEEEEDSRKPTVAQLSAVDDLIDSMQLGEGEISNLVEGGMSDPKLQMQCQFLKNLVLRPEDSLEVHSSRNAQFIDKIMAPKKIVEEKNVELFQRLSREFSLQPVIKTKRERVQVEAEDLENIIEEWREKKKSKTSESGGDGKKKKKLTRKEELNIEMDEDAQLVCSKMLQMISSMCKFQQNGTVSGFFQILLTELQLIRSVSIEKSKCEEFNELLKKLKDEEDFEPFSEFLAEEKSCNPIGSSEVAKSQFSDQEADEFWEE</sequence>
<comment type="function">
    <text evidence="12">Single-stranded DNA-dependent ATP-dependent helicase.</text>
</comment>
<feature type="compositionally biased region" description="Polar residues" evidence="14">
    <location>
        <begin position="669"/>
        <end position="679"/>
    </location>
</feature>
<evidence type="ECO:0000256" key="5">
    <source>
        <dbReference type="ARBA" id="ARBA00022801"/>
    </source>
</evidence>
<dbReference type="Gene3D" id="3.40.50.410">
    <property type="entry name" value="von Willebrand factor, type A domain"/>
    <property type="match status" value="1"/>
</dbReference>
<keyword evidence="13" id="KW-0175">Coiled coil</keyword>
<dbReference type="GO" id="GO:0043564">
    <property type="term" value="C:Ku70:Ku80 complex"/>
    <property type="evidence" value="ECO:0007669"/>
    <property type="project" value="InterPro"/>
</dbReference>
<dbReference type="InterPro" id="IPR036465">
    <property type="entry name" value="vWFA_dom_sf"/>
</dbReference>
<dbReference type="AlphaFoldDB" id="A0A8R1HZB4"/>
<dbReference type="GO" id="GO:0003684">
    <property type="term" value="F:damaged DNA binding"/>
    <property type="evidence" value="ECO:0007669"/>
    <property type="project" value="InterPro"/>
</dbReference>
<dbReference type="InterPro" id="IPR016194">
    <property type="entry name" value="SPOC-like_C_dom_sf"/>
</dbReference>
<comment type="subcellular location">
    <subcellularLocation>
        <location evidence="1 12">Nucleus</location>
    </subcellularLocation>
</comment>
<dbReference type="InterPro" id="IPR036494">
    <property type="entry name" value="Ku_C_sf"/>
</dbReference>
<evidence type="ECO:0000313" key="16">
    <source>
        <dbReference type="EnsemblMetazoa" id="CJA15184.1"/>
    </source>
</evidence>
<keyword evidence="17" id="KW-1185">Reference proteome</keyword>
<proteinExistence type="inferred from homology"/>
<evidence type="ECO:0000259" key="15">
    <source>
        <dbReference type="SMART" id="SM00559"/>
    </source>
</evidence>
<dbReference type="GO" id="GO:0005524">
    <property type="term" value="F:ATP binding"/>
    <property type="evidence" value="ECO:0007669"/>
    <property type="project" value="UniProtKB-UniRule"/>
</dbReference>
<keyword evidence="8 12" id="KW-0238">DNA-binding</keyword>
<dbReference type="EnsemblMetazoa" id="CJA15184.1">
    <property type="protein sequence ID" value="CJA15184.1"/>
    <property type="gene ID" value="WBGene00134388"/>
</dbReference>